<dbReference type="InterPro" id="IPR025459">
    <property type="entry name" value="DUF4279"/>
</dbReference>
<dbReference type="Pfam" id="PF14106">
    <property type="entry name" value="DUF4279"/>
    <property type="match status" value="1"/>
</dbReference>
<dbReference type="Proteomes" id="UP000297540">
    <property type="component" value="Unassembled WGS sequence"/>
</dbReference>
<accession>A0A4Y8SC51</accession>
<name>A0A4Y8SC51_9SPHI</name>
<gene>
    <name evidence="1" type="ORF">E2R66_15450</name>
</gene>
<dbReference type="OrthoDB" id="1358056at2"/>
<dbReference type="AlphaFoldDB" id="A0A4Y8SC51"/>
<dbReference type="RefSeq" id="WP_133234034.1">
    <property type="nucleotide sequence ID" value="NZ_SOZE01000015.1"/>
</dbReference>
<evidence type="ECO:0000313" key="2">
    <source>
        <dbReference type="Proteomes" id="UP000297540"/>
    </source>
</evidence>
<keyword evidence="2" id="KW-1185">Reference proteome</keyword>
<organism evidence="1 2">
    <name type="scientific">Mucilaginibacter psychrotolerans</name>
    <dbReference type="NCBI Taxonomy" id="1524096"/>
    <lineage>
        <taxon>Bacteria</taxon>
        <taxon>Pseudomonadati</taxon>
        <taxon>Bacteroidota</taxon>
        <taxon>Sphingobacteriia</taxon>
        <taxon>Sphingobacteriales</taxon>
        <taxon>Sphingobacteriaceae</taxon>
        <taxon>Mucilaginibacter</taxon>
    </lineage>
</organism>
<proteinExistence type="predicted"/>
<dbReference type="EMBL" id="SOZE01000015">
    <property type="protein sequence ID" value="TFF36548.1"/>
    <property type="molecule type" value="Genomic_DNA"/>
</dbReference>
<comment type="caution">
    <text evidence="1">The sequence shown here is derived from an EMBL/GenBank/DDBJ whole genome shotgun (WGS) entry which is preliminary data.</text>
</comment>
<protein>
    <submittedName>
        <fullName evidence="1">Uncharacterized protein</fullName>
    </submittedName>
</protein>
<reference evidence="1 2" key="1">
    <citation type="journal article" date="2017" name="Int. J. Syst. Evol. Microbiol.">
        <title>Mucilaginibacterpsychrotolerans sp. nov., isolated from peatlands.</title>
        <authorList>
            <person name="Deng Y."/>
            <person name="Shen L."/>
            <person name="Xu B."/>
            <person name="Liu Y."/>
            <person name="Gu Z."/>
            <person name="Liu H."/>
            <person name="Zhou Y."/>
        </authorList>
    </citation>
    <scope>NUCLEOTIDE SEQUENCE [LARGE SCALE GENOMIC DNA]</scope>
    <source>
        <strain evidence="1 2">NH7-4</strain>
    </source>
</reference>
<evidence type="ECO:0000313" key="1">
    <source>
        <dbReference type="EMBL" id="TFF36548.1"/>
    </source>
</evidence>
<sequence length="138" mass="15162">MSCNLKLGGTDFNVDAFIEKSGLTVYDIHRHGEPVFKFKPDGRKHDGSGCAAAVSDAKFNDFNEQVNDAIGYLEHNGETLKHISTAEGLDYAFLHFGVSFNPGNGFYQSHRLPPELVKLAAEVNIGITISMYPPSQEE</sequence>